<dbReference type="InterPro" id="IPR017853">
    <property type="entry name" value="GH"/>
</dbReference>
<accession>A0A848MD73</accession>
<dbReference type="EMBL" id="JABBPN010000030">
    <property type="protein sequence ID" value="NMO98141.1"/>
    <property type="molecule type" value="Genomic_DNA"/>
</dbReference>
<keyword evidence="3" id="KW-1185">Reference proteome</keyword>
<feature type="signal peptide" evidence="1">
    <location>
        <begin position="1"/>
        <end position="25"/>
    </location>
</feature>
<evidence type="ECO:0000256" key="1">
    <source>
        <dbReference type="SAM" id="SignalP"/>
    </source>
</evidence>
<gene>
    <name evidence="2" type="ORF">HII30_20525</name>
</gene>
<sequence length="299" mass="34117">MKKVRTSFKMLFLLSCSLLLLSGFSYPPKPQSLGTNSNMKAVWLWDTPFIKENPASILAFAEQTGLDTIYLQMNRDVRPEYYKSFIKAAGKQNIEIHVLGGAPSWSLKSERHRLDAFLTWTKEYQDAAAPEERFTGIHVDVEPHGLAQWKTNQADLIRQWQDNTRYLAEGARALNLPITADIPFWIYQYQLPDGSMSMSRWMLTQMDGVAIMAYRDQADKIYSAAAVELKEADELGKKAWIAVETKSSNEGAFITFYEEDAPYMDEQLQLLNKKAALHSSFSGFAIHDYKAYKALVEKE</sequence>
<comment type="caution">
    <text evidence="2">The sequence shown here is derived from an EMBL/GenBank/DDBJ whole genome shotgun (WGS) entry which is preliminary data.</text>
</comment>
<evidence type="ECO:0000313" key="3">
    <source>
        <dbReference type="Proteomes" id="UP000565468"/>
    </source>
</evidence>
<protein>
    <recommendedName>
        <fullName evidence="4">Amidase</fullName>
    </recommendedName>
</protein>
<feature type="chain" id="PRO_5032361902" description="Amidase" evidence="1">
    <location>
        <begin position="26"/>
        <end position="299"/>
    </location>
</feature>
<proteinExistence type="predicted"/>
<keyword evidence="1" id="KW-0732">Signal</keyword>
<dbReference type="Proteomes" id="UP000565468">
    <property type="component" value="Unassembled WGS sequence"/>
</dbReference>
<organism evidence="2 3">
    <name type="scientific">Paenibacillus lemnae</name>
    <dbReference type="NCBI Taxonomy" id="1330551"/>
    <lineage>
        <taxon>Bacteria</taxon>
        <taxon>Bacillati</taxon>
        <taxon>Bacillota</taxon>
        <taxon>Bacilli</taxon>
        <taxon>Bacillales</taxon>
        <taxon>Paenibacillaceae</taxon>
        <taxon>Paenibacillus</taxon>
    </lineage>
</organism>
<evidence type="ECO:0000313" key="2">
    <source>
        <dbReference type="EMBL" id="NMO98141.1"/>
    </source>
</evidence>
<name>A0A848MD73_PAELE</name>
<reference evidence="2 3" key="1">
    <citation type="submission" date="2020-04" db="EMBL/GenBank/DDBJ databases">
        <title>Paenibacillus algicola sp. nov., a novel marine bacterium producing alginate lyase.</title>
        <authorList>
            <person name="Huang H."/>
        </authorList>
    </citation>
    <scope>NUCLEOTIDE SEQUENCE [LARGE SCALE GENOMIC DNA]</scope>
    <source>
        <strain evidence="2 3">L7-75</strain>
    </source>
</reference>
<evidence type="ECO:0008006" key="4">
    <source>
        <dbReference type="Google" id="ProtNLM"/>
    </source>
</evidence>
<dbReference type="SUPFAM" id="SSF51445">
    <property type="entry name" value="(Trans)glycosidases"/>
    <property type="match status" value="1"/>
</dbReference>
<dbReference type="RefSeq" id="WP_169506911.1">
    <property type="nucleotide sequence ID" value="NZ_JABBPN010000030.1"/>
</dbReference>
<dbReference type="AlphaFoldDB" id="A0A848MD73"/>